<dbReference type="AlphaFoldDB" id="A0A221KFB8"/>
<evidence type="ECO:0000313" key="1">
    <source>
        <dbReference type="EMBL" id="ASM77547.1"/>
    </source>
</evidence>
<dbReference type="KEGG" id="vff:VITFI_CDS1769"/>
<accession>A0A221KFB8</accession>
<evidence type="ECO:0000313" key="2">
    <source>
        <dbReference type="Proteomes" id="UP000199729"/>
    </source>
</evidence>
<dbReference type="EMBL" id="CP022423">
    <property type="protein sequence ID" value="ASM77547.1"/>
    <property type="molecule type" value="Genomic_DNA"/>
</dbReference>
<organism evidence="1 2">
    <name type="scientific">Vitreoscilla filiformis</name>
    <dbReference type="NCBI Taxonomy" id="63"/>
    <lineage>
        <taxon>Bacteria</taxon>
        <taxon>Pseudomonadati</taxon>
        <taxon>Pseudomonadota</taxon>
        <taxon>Betaproteobacteria</taxon>
        <taxon>Neisseriales</taxon>
        <taxon>Neisseriaceae</taxon>
        <taxon>Vitreoscilla</taxon>
    </lineage>
</organism>
<name>A0A221KFB8_VITFI</name>
<protein>
    <submittedName>
        <fullName evidence="1">Uncharacterized protein</fullName>
    </submittedName>
</protein>
<reference evidence="1 2" key="1">
    <citation type="submission" date="2017-07" db="EMBL/GenBank/DDBJ databases">
        <title>Complete Genome Sequence of the cosmetic ferment Vitreoscilla filiformis (ATCC15551).</title>
        <authorList>
            <person name="Contreras S."/>
            <person name="Sagory-Zalkind P."/>
            <person name="Blanquart H."/>
            <person name="Iltis A."/>
            <person name="Morand S.C."/>
        </authorList>
    </citation>
    <scope>NUCLEOTIDE SEQUENCE [LARGE SCALE GENOMIC DNA]</scope>
    <source>
        <strain evidence="1 2">ATCC 15551</strain>
    </source>
</reference>
<sequence>MTLMLATASAWSQATPEVAEGLGNAAKKYNGTWKTECLSATDGSYLSHQITHQLQPRGLTSLDGLITTSYYKTADCSGSAKTTKQPFLIQITGRKTVHGMSVDRMTFTNKISQIVTKDIATVTNGAVYYGLKTGRIGYPTVLDESTPYKKYIPPVVTSPVDKYIGNWRLTCLADYSYQVSGLGTLAMTKVSDKTFAVRFNLQAFNNTSCSGSPIDFSFSSTYTVMGQSTIDGHVVDLLSETDPMTGGNYKDIAVLIDGNLYMGISNNNGNSYPTQIDYSSHAYRQ</sequence>
<dbReference type="Proteomes" id="UP000199729">
    <property type="component" value="Chromosome"/>
</dbReference>
<proteinExistence type="predicted"/>
<keyword evidence="2" id="KW-1185">Reference proteome</keyword>
<gene>
    <name evidence="1" type="ORF">VITFI_CDS1769</name>
</gene>